<keyword evidence="2" id="KW-0812">Transmembrane</keyword>
<dbReference type="RefSeq" id="WP_106538180.1">
    <property type="nucleotide sequence ID" value="NZ_PYGE01000011.1"/>
</dbReference>
<dbReference type="EMBL" id="PYGE01000011">
    <property type="protein sequence ID" value="PSL02184.1"/>
    <property type="molecule type" value="Genomic_DNA"/>
</dbReference>
<organism evidence="3 4">
    <name type="scientific">Haloactinopolyspora alba</name>
    <dbReference type="NCBI Taxonomy" id="648780"/>
    <lineage>
        <taxon>Bacteria</taxon>
        <taxon>Bacillati</taxon>
        <taxon>Actinomycetota</taxon>
        <taxon>Actinomycetes</taxon>
        <taxon>Jiangellales</taxon>
        <taxon>Jiangellaceae</taxon>
        <taxon>Haloactinopolyspora</taxon>
    </lineage>
</organism>
<dbReference type="OrthoDB" id="9792788at2"/>
<dbReference type="AlphaFoldDB" id="A0A2P8DY92"/>
<proteinExistence type="predicted"/>
<comment type="caution">
    <text evidence="3">The sequence shown here is derived from an EMBL/GenBank/DDBJ whole genome shotgun (WGS) entry which is preliminary data.</text>
</comment>
<keyword evidence="2" id="KW-1133">Transmembrane helix</keyword>
<evidence type="ECO:0000256" key="1">
    <source>
        <dbReference type="SAM" id="MobiDB-lite"/>
    </source>
</evidence>
<evidence type="ECO:0000313" key="4">
    <source>
        <dbReference type="Proteomes" id="UP000243528"/>
    </source>
</evidence>
<evidence type="ECO:0000256" key="2">
    <source>
        <dbReference type="SAM" id="Phobius"/>
    </source>
</evidence>
<accession>A0A2P8DY92</accession>
<evidence type="ECO:0000313" key="3">
    <source>
        <dbReference type="EMBL" id="PSL02184.1"/>
    </source>
</evidence>
<keyword evidence="4" id="KW-1185">Reference proteome</keyword>
<dbReference type="PANTHER" id="PTHR35335">
    <property type="entry name" value="UPF0716 PROTEIN FXSA"/>
    <property type="match status" value="1"/>
</dbReference>
<keyword evidence="2" id="KW-0472">Membrane</keyword>
<reference evidence="3 4" key="1">
    <citation type="submission" date="2018-03" db="EMBL/GenBank/DDBJ databases">
        <title>Genomic Encyclopedia of Archaeal and Bacterial Type Strains, Phase II (KMG-II): from individual species to whole genera.</title>
        <authorList>
            <person name="Goeker M."/>
        </authorList>
    </citation>
    <scope>NUCLEOTIDE SEQUENCE [LARGE SCALE GENOMIC DNA]</scope>
    <source>
        <strain evidence="3 4">DSM 45211</strain>
    </source>
</reference>
<feature type="transmembrane region" description="Helical" evidence="2">
    <location>
        <begin position="38"/>
        <end position="54"/>
    </location>
</feature>
<dbReference type="PANTHER" id="PTHR35335:SF1">
    <property type="entry name" value="UPF0716 PROTEIN FXSA"/>
    <property type="match status" value="1"/>
</dbReference>
<dbReference type="InterPro" id="IPR007313">
    <property type="entry name" value="FxsA"/>
</dbReference>
<sequence length="172" mass="17699">MSGTTGRGLRGFGPFLAAVAEIVVFVLVSGWIGFGWTLLLLLSTSVVGFALLRFEGFRAWTSLRQAAAEAATDGADEGAGSTARMADTGVRVLAGVLLTLPGFVTDLFAVVLLIPPVRRSTGRRLSAAAFRTFPAGGARPGAAGRGQRGPQQGPVVIEGEVVDDPDASDGRS</sequence>
<dbReference type="NCBIfam" id="NF008528">
    <property type="entry name" value="PRK11463.1-2"/>
    <property type="match status" value="1"/>
</dbReference>
<feature type="transmembrane region" description="Helical" evidence="2">
    <location>
        <begin position="92"/>
        <end position="114"/>
    </location>
</feature>
<feature type="transmembrane region" description="Helical" evidence="2">
    <location>
        <begin position="12"/>
        <end position="32"/>
    </location>
</feature>
<dbReference type="Pfam" id="PF04186">
    <property type="entry name" value="FxsA"/>
    <property type="match status" value="1"/>
</dbReference>
<gene>
    <name evidence="3" type="ORF">CLV30_111139</name>
</gene>
<dbReference type="Proteomes" id="UP000243528">
    <property type="component" value="Unassembled WGS sequence"/>
</dbReference>
<feature type="region of interest" description="Disordered" evidence="1">
    <location>
        <begin position="136"/>
        <end position="172"/>
    </location>
</feature>
<dbReference type="GO" id="GO:0016020">
    <property type="term" value="C:membrane"/>
    <property type="evidence" value="ECO:0007669"/>
    <property type="project" value="InterPro"/>
</dbReference>
<protein>
    <submittedName>
        <fullName evidence="3">UPF0716 protein FxsA</fullName>
    </submittedName>
</protein>
<feature type="compositionally biased region" description="Acidic residues" evidence="1">
    <location>
        <begin position="160"/>
        <end position="172"/>
    </location>
</feature>
<name>A0A2P8DY92_9ACTN</name>